<dbReference type="EMBL" id="PDCK01000041">
    <property type="protein sequence ID" value="PRQ45979.1"/>
    <property type="molecule type" value="Genomic_DNA"/>
</dbReference>
<comment type="caution">
    <text evidence="2">The sequence shown here is derived from an EMBL/GenBank/DDBJ whole genome shotgun (WGS) entry which is preliminary data.</text>
</comment>
<keyword evidence="1" id="KW-0812">Transmembrane</keyword>
<dbReference type="AlphaFoldDB" id="A0A2P6RHT0"/>
<keyword evidence="1" id="KW-0472">Membrane</keyword>
<dbReference type="Proteomes" id="UP000238479">
    <property type="component" value="Chromosome 3"/>
</dbReference>
<keyword evidence="1" id="KW-1133">Transmembrane helix</keyword>
<gene>
    <name evidence="2" type="ORF">RchiOBHm_Chr3g0497631</name>
</gene>
<feature type="transmembrane region" description="Helical" evidence="1">
    <location>
        <begin position="12"/>
        <end position="34"/>
    </location>
</feature>
<dbReference type="Gramene" id="PRQ45979">
    <property type="protein sequence ID" value="PRQ45979"/>
    <property type="gene ID" value="RchiOBHm_Chr3g0497631"/>
</dbReference>
<evidence type="ECO:0000313" key="2">
    <source>
        <dbReference type="EMBL" id="PRQ45979.1"/>
    </source>
</evidence>
<accession>A0A2P6RHT0</accession>
<organism evidence="2 3">
    <name type="scientific">Rosa chinensis</name>
    <name type="common">China rose</name>
    <dbReference type="NCBI Taxonomy" id="74649"/>
    <lineage>
        <taxon>Eukaryota</taxon>
        <taxon>Viridiplantae</taxon>
        <taxon>Streptophyta</taxon>
        <taxon>Embryophyta</taxon>
        <taxon>Tracheophyta</taxon>
        <taxon>Spermatophyta</taxon>
        <taxon>Magnoliopsida</taxon>
        <taxon>eudicotyledons</taxon>
        <taxon>Gunneridae</taxon>
        <taxon>Pentapetalae</taxon>
        <taxon>rosids</taxon>
        <taxon>fabids</taxon>
        <taxon>Rosales</taxon>
        <taxon>Rosaceae</taxon>
        <taxon>Rosoideae</taxon>
        <taxon>Rosoideae incertae sedis</taxon>
        <taxon>Rosa</taxon>
    </lineage>
</organism>
<evidence type="ECO:0000313" key="3">
    <source>
        <dbReference type="Proteomes" id="UP000238479"/>
    </source>
</evidence>
<proteinExistence type="predicted"/>
<reference evidence="2 3" key="1">
    <citation type="journal article" date="2018" name="Nat. Genet.">
        <title>The Rosa genome provides new insights in the design of modern roses.</title>
        <authorList>
            <person name="Bendahmane M."/>
        </authorList>
    </citation>
    <scope>NUCLEOTIDE SEQUENCE [LARGE SCALE GENOMIC DNA]</scope>
    <source>
        <strain evidence="3">cv. Old Blush</strain>
    </source>
</reference>
<keyword evidence="3" id="KW-1185">Reference proteome</keyword>
<name>A0A2P6RHT0_ROSCH</name>
<protein>
    <submittedName>
        <fullName evidence="2">Uncharacterized protein</fullName>
    </submittedName>
</protein>
<feature type="transmembrane region" description="Helical" evidence="1">
    <location>
        <begin position="40"/>
        <end position="64"/>
    </location>
</feature>
<evidence type="ECO:0000256" key="1">
    <source>
        <dbReference type="SAM" id="Phobius"/>
    </source>
</evidence>
<sequence length="77" mass="8940">MGNIKDGDFAFSWKATILIKVFLSLPFGLLLHFFSVRRLILFWLLREINALLLPVLTFTVLLLWESTLKPTIYVAML</sequence>